<name>A0A0D0A924_9AGAM</name>
<proteinExistence type="predicted"/>
<dbReference type="Proteomes" id="UP000054018">
    <property type="component" value="Unassembled WGS sequence"/>
</dbReference>
<dbReference type="HOGENOM" id="CLU_2961721_0_0_1"/>
<gene>
    <name evidence="1" type="ORF">PISMIDRAFT_671017</name>
</gene>
<reference evidence="1 2" key="1">
    <citation type="submission" date="2014-04" db="EMBL/GenBank/DDBJ databases">
        <authorList>
            <consortium name="DOE Joint Genome Institute"/>
            <person name="Kuo A."/>
            <person name="Kohler A."/>
            <person name="Costa M.D."/>
            <person name="Nagy L.G."/>
            <person name="Floudas D."/>
            <person name="Copeland A."/>
            <person name="Barry K.W."/>
            <person name="Cichocki N."/>
            <person name="Veneault-Fourrey C."/>
            <person name="LaButti K."/>
            <person name="Lindquist E.A."/>
            <person name="Lipzen A."/>
            <person name="Lundell T."/>
            <person name="Morin E."/>
            <person name="Murat C."/>
            <person name="Sun H."/>
            <person name="Tunlid A."/>
            <person name="Henrissat B."/>
            <person name="Grigoriev I.V."/>
            <person name="Hibbett D.S."/>
            <person name="Martin F."/>
            <person name="Nordberg H.P."/>
            <person name="Cantor M.N."/>
            <person name="Hua S.X."/>
        </authorList>
    </citation>
    <scope>NUCLEOTIDE SEQUENCE [LARGE SCALE GENOMIC DNA]</scope>
    <source>
        <strain evidence="1 2">441</strain>
    </source>
</reference>
<evidence type="ECO:0000313" key="2">
    <source>
        <dbReference type="Proteomes" id="UP000054018"/>
    </source>
</evidence>
<keyword evidence="2" id="KW-1185">Reference proteome</keyword>
<evidence type="ECO:0000313" key="1">
    <source>
        <dbReference type="EMBL" id="KIK30862.1"/>
    </source>
</evidence>
<dbReference type="AlphaFoldDB" id="A0A0D0A924"/>
<organism evidence="1 2">
    <name type="scientific">Pisolithus microcarpus 441</name>
    <dbReference type="NCBI Taxonomy" id="765257"/>
    <lineage>
        <taxon>Eukaryota</taxon>
        <taxon>Fungi</taxon>
        <taxon>Dikarya</taxon>
        <taxon>Basidiomycota</taxon>
        <taxon>Agaricomycotina</taxon>
        <taxon>Agaricomycetes</taxon>
        <taxon>Agaricomycetidae</taxon>
        <taxon>Boletales</taxon>
        <taxon>Sclerodermatineae</taxon>
        <taxon>Pisolithaceae</taxon>
        <taxon>Pisolithus</taxon>
    </lineage>
</organism>
<accession>A0A0D0A924</accession>
<protein>
    <submittedName>
        <fullName evidence="1">Uncharacterized protein</fullName>
    </submittedName>
</protein>
<sequence length="59" mass="6887">MSTPSLRSPPKPLYWGQRVFPSSTLRKTVSRKPENFSQRRIGCFLLVGLCLHSQYYGKW</sequence>
<reference evidence="2" key="2">
    <citation type="submission" date="2015-01" db="EMBL/GenBank/DDBJ databases">
        <title>Evolutionary Origins and Diversification of the Mycorrhizal Mutualists.</title>
        <authorList>
            <consortium name="DOE Joint Genome Institute"/>
            <consortium name="Mycorrhizal Genomics Consortium"/>
            <person name="Kohler A."/>
            <person name="Kuo A."/>
            <person name="Nagy L.G."/>
            <person name="Floudas D."/>
            <person name="Copeland A."/>
            <person name="Barry K.W."/>
            <person name="Cichocki N."/>
            <person name="Veneault-Fourrey C."/>
            <person name="LaButti K."/>
            <person name="Lindquist E.A."/>
            <person name="Lipzen A."/>
            <person name="Lundell T."/>
            <person name="Morin E."/>
            <person name="Murat C."/>
            <person name="Riley R."/>
            <person name="Ohm R."/>
            <person name="Sun H."/>
            <person name="Tunlid A."/>
            <person name="Henrissat B."/>
            <person name="Grigoriev I.V."/>
            <person name="Hibbett D.S."/>
            <person name="Martin F."/>
        </authorList>
    </citation>
    <scope>NUCLEOTIDE SEQUENCE [LARGE SCALE GENOMIC DNA]</scope>
    <source>
        <strain evidence="2">441</strain>
    </source>
</reference>
<dbReference type="EMBL" id="KN833686">
    <property type="protein sequence ID" value="KIK30862.1"/>
    <property type="molecule type" value="Genomic_DNA"/>
</dbReference>